<evidence type="ECO:0000313" key="2">
    <source>
        <dbReference type="EMBL" id="KAH3813100.1"/>
    </source>
</evidence>
<comment type="caution">
    <text evidence="2">The sequence shown here is derived from an EMBL/GenBank/DDBJ whole genome shotgun (WGS) entry which is preliminary data.</text>
</comment>
<feature type="compositionally biased region" description="Basic and acidic residues" evidence="1">
    <location>
        <begin position="21"/>
        <end position="35"/>
    </location>
</feature>
<reference evidence="2" key="1">
    <citation type="journal article" date="2019" name="bioRxiv">
        <title>The Genome of the Zebra Mussel, Dreissena polymorpha: A Resource for Invasive Species Research.</title>
        <authorList>
            <person name="McCartney M.A."/>
            <person name="Auch B."/>
            <person name="Kono T."/>
            <person name="Mallez S."/>
            <person name="Zhang Y."/>
            <person name="Obille A."/>
            <person name="Becker A."/>
            <person name="Abrahante J.E."/>
            <person name="Garbe J."/>
            <person name="Badalamenti J.P."/>
            <person name="Herman A."/>
            <person name="Mangelson H."/>
            <person name="Liachko I."/>
            <person name="Sullivan S."/>
            <person name="Sone E.D."/>
            <person name="Koren S."/>
            <person name="Silverstein K.A.T."/>
            <person name="Beckman K.B."/>
            <person name="Gohl D.M."/>
        </authorList>
    </citation>
    <scope>NUCLEOTIDE SEQUENCE</scope>
    <source>
        <strain evidence="2">Duluth1</strain>
        <tissue evidence="2">Whole animal</tissue>
    </source>
</reference>
<keyword evidence="3" id="KW-1185">Reference proteome</keyword>
<dbReference type="AlphaFoldDB" id="A0A9D4G9N6"/>
<proteinExistence type="predicted"/>
<gene>
    <name evidence="2" type="ORF">DPMN_141550</name>
</gene>
<evidence type="ECO:0000256" key="1">
    <source>
        <dbReference type="SAM" id="MobiDB-lite"/>
    </source>
</evidence>
<dbReference type="Proteomes" id="UP000828390">
    <property type="component" value="Unassembled WGS sequence"/>
</dbReference>
<sequence>MSEDSESSKLLAIKSSTRSQTIHEEEERGEGHHVDGQLTEIRVQTIRELETGSDSIQSGREMMVQVAIFTGGVFQGSATDLIQRVSVRQGDVSWWTEMVALFGLTTVTD</sequence>
<reference evidence="2" key="2">
    <citation type="submission" date="2020-11" db="EMBL/GenBank/DDBJ databases">
        <authorList>
            <person name="McCartney M.A."/>
            <person name="Auch B."/>
            <person name="Kono T."/>
            <person name="Mallez S."/>
            <person name="Becker A."/>
            <person name="Gohl D.M."/>
            <person name="Silverstein K.A.T."/>
            <person name="Koren S."/>
            <person name="Bechman K.B."/>
            <person name="Herman A."/>
            <person name="Abrahante J.E."/>
            <person name="Garbe J."/>
        </authorList>
    </citation>
    <scope>NUCLEOTIDE SEQUENCE</scope>
    <source>
        <strain evidence="2">Duluth1</strain>
        <tissue evidence="2">Whole animal</tissue>
    </source>
</reference>
<evidence type="ECO:0000313" key="3">
    <source>
        <dbReference type="Proteomes" id="UP000828390"/>
    </source>
</evidence>
<organism evidence="2 3">
    <name type="scientific">Dreissena polymorpha</name>
    <name type="common">Zebra mussel</name>
    <name type="synonym">Mytilus polymorpha</name>
    <dbReference type="NCBI Taxonomy" id="45954"/>
    <lineage>
        <taxon>Eukaryota</taxon>
        <taxon>Metazoa</taxon>
        <taxon>Spiralia</taxon>
        <taxon>Lophotrochozoa</taxon>
        <taxon>Mollusca</taxon>
        <taxon>Bivalvia</taxon>
        <taxon>Autobranchia</taxon>
        <taxon>Heteroconchia</taxon>
        <taxon>Euheterodonta</taxon>
        <taxon>Imparidentia</taxon>
        <taxon>Neoheterodontei</taxon>
        <taxon>Myida</taxon>
        <taxon>Dreissenoidea</taxon>
        <taxon>Dreissenidae</taxon>
        <taxon>Dreissena</taxon>
    </lineage>
</organism>
<protein>
    <submittedName>
        <fullName evidence="2">Uncharacterized protein</fullName>
    </submittedName>
</protein>
<feature type="region of interest" description="Disordered" evidence="1">
    <location>
        <begin position="1"/>
        <end position="37"/>
    </location>
</feature>
<accession>A0A9D4G9N6</accession>
<dbReference type="EMBL" id="JAIWYP010000006">
    <property type="protein sequence ID" value="KAH3813100.1"/>
    <property type="molecule type" value="Genomic_DNA"/>
</dbReference>
<name>A0A9D4G9N6_DREPO</name>